<dbReference type="RefSeq" id="WP_179503110.1">
    <property type="nucleotide sequence ID" value="NZ_JACCAA010000001.1"/>
</dbReference>
<keyword evidence="4" id="KW-1185">Reference proteome</keyword>
<evidence type="ECO:0000313" key="4">
    <source>
        <dbReference type="Proteomes" id="UP000540656"/>
    </source>
</evidence>
<reference evidence="3 4" key="1">
    <citation type="submission" date="2020-07" db="EMBL/GenBank/DDBJ databases">
        <title>Sequencing the genomes of 1000 actinobacteria strains.</title>
        <authorList>
            <person name="Klenk H.-P."/>
        </authorList>
    </citation>
    <scope>NUCLEOTIDE SEQUENCE [LARGE SCALE GENOMIC DNA]</scope>
    <source>
        <strain evidence="3 4">DSM 23819</strain>
    </source>
</reference>
<dbReference type="AlphaFoldDB" id="A0A7Y9S4Z7"/>
<dbReference type="PANTHER" id="PTHR36151">
    <property type="entry name" value="BLR2777 PROTEIN"/>
    <property type="match status" value="1"/>
</dbReference>
<gene>
    <name evidence="3" type="ORF">BJ980_003066</name>
</gene>
<dbReference type="EMBL" id="JACCAA010000001">
    <property type="protein sequence ID" value="NYG60143.1"/>
    <property type="molecule type" value="Genomic_DNA"/>
</dbReference>
<evidence type="ECO:0000313" key="3">
    <source>
        <dbReference type="EMBL" id="NYG60143.1"/>
    </source>
</evidence>
<name>A0A7Y9S4Z7_9ACTN</name>
<comment type="caution">
    <text evidence="3">The sequence shown here is derived from an EMBL/GenBank/DDBJ whole genome shotgun (WGS) entry which is preliminary data.</text>
</comment>
<organism evidence="3 4">
    <name type="scientific">Nocardioides daedukensis</name>
    <dbReference type="NCBI Taxonomy" id="634462"/>
    <lineage>
        <taxon>Bacteria</taxon>
        <taxon>Bacillati</taxon>
        <taxon>Actinomycetota</taxon>
        <taxon>Actinomycetes</taxon>
        <taxon>Propionibacteriales</taxon>
        <taxon>Nocardioidaceae</taxon>
        <taxon>Nocardioides</taxon>
    </lineage>
</organism>
<evidence type="ECO:0000256" key="1">
    <source>
        <dbReference type="SAM" id="MobiDB-lite"/>
    </source>
</evidence>
<evidence type="ECO:0000259" key="2">
    <source>
        <dbReference type="Pfam" id="PF09995"/>
    </source>
</evidence>
<dbReference type="GO" id="GO:0016491">
    <property type="term" value="F:oxidoreductase activity"/>
    <property type="evidence" value="ECO:0007669"/>
    <property type="project" value="InterPro"/>
</dbReference>
<dbReference type="PANTHER" id="PTHR36151:SF3">
    <property type="entry name" value="ER-BOUND OXYGENASE MPAB_MPAB'_RUBBER OXYGENASE CATALYTIC DOMAIN-CONTAINING PROTEIN"/>
    <property type="match status" value="1"/>
</dbReference>
<accession>A0A7Y9S4Z7</accession>
<feature type="region of interest" description="Disordered" evidence="1">
    <location>
        <begin position="317"/>
        <end position="343"/>
    </location>
</feature>
<feature type="compositionally biased region" description="Basic residues" evidence="1">
    <location>
        <begin position="324"/>
        <end position="343"/>
    </location>
</feature>
<dbReference type="Pfam" id="PF09995">
    <property type="entry name" value="MPAB_Lcp_cat"/>
    <property type="match status" value="1"/>
</dbReference>
<proteinExistence type="predicted"/>
<dbReference type="InterPro" id="IPR018713">
    <property type="entry name" value="MPAB/Lcp_cat_dom"/>
</dbReference>
<protein>
    <submittedName>
        <fullName evidence="3">Uncharacterized protein (DUF2236 family)</fullName>
    </submittedName>
</protein>
<feature type="domain" description="ER-bound oxygenase mpaB/mpaB'/Rubber oxygenase catalytic" evidence="2">
    <location>
        <begin position="47"/>
        <end position="278"/>
    </location>
</feature>
<feature type="region of interest" description="Disordered" evidence="1">
    <location>
        <begin position="1"/>
        <end position="28"/>
    </location>
</feature>
<sequence length="343" mass="37959">MPGPLPQIPDEVQSRPVTRDDFRSSLGHTRASADPVAGIFGPGSMIWKVNASTLVYGLGITQAAFMDVAHPVIANGIADHSTIFADPHARAHQTYSMLTNLVFGDRDLVVRTSRALFTIHERIRGAARADEGRYASGEEYVANEGNVLLWVHATMWWVRLQTYQVLVGELTDQEREQYYRETCELAGCFAIPADLLPVDHDAWDAYVRNGPPDALAASDDSRRIMAHLRAQVPAPARAHLFAFNSVLLPGRVRTVLGLPELTPRTLRRHRQLAFVLRWAIRLLPGPLGELPPRRAAFARIAGHPQDPISRAIGRVLAGPASKKPGTKKLAIKKPTRTPLRRTR</sequence>
<dbReference type="Proteomes" id="UP000540656">
    <property type="component" value="Unassembled WGS sequence"/>
</dbReference>